<proteinExistence type="predicted"/>
<evidence type="ECO:0000313" key="2">
    <source>
        <dbReference type="Proteomes" id="UP000192656"/>
    </source>
</evidence>
<keyword evidence="2" id="KW-1185">Reference proteome</keyword>
<dbReference type="EMBL" id="FWXR01000007">
    <property type="protein sequence ID" value="SMC75035.1"/>
    <property type="molecule type" value="Genomic_DNA"/>
</dbReference>
<evidence type="ECO:0000313" key="1">
    <source>
        <dbReference type="EMBL" id="SMC75035.1"/>
    </source>
</evidence>
<dbReference type="STRING" id="937218.SAMN06297251_10752"/>
<dbReference type="Proteomes" id="UP000192656">
    <property type="component" value="Unassembled WGS sequence"/>
</dbReference>
<organism evidence="1 2">
    <name type="scientific">Fulvimarina manganoxydans</name>
    <dbReference type="NCBI Taxonomy" id="937218"/>
    <lineage>
        <taxon>Bacteria</taxon>
        <taxon>Pseudomonadati</taxon>
        <taxon>Pseudomonadota</taxon>
        <taxon>Alphaproteobacteria</taxon>
        <taxon>Hyphomicrobiales</taxon>
        <taxon>Aurantimonadaceae</taxon>
        <taxon>Fulvimarina</taxon>
    </lineage>
</organism>
<protein>
    <submittedName>
        <fullName evidence="1">Uncharacterized protein</fullName>
    </submittedName>
</protein>
<dbReference type="AlphaFoldDB" id="A0A1W2BPX0"/>
<name>A0A1W2BPX0_9HYPH</name>
<sequence length="62" mass="7039">MPPEMKAMTGASRVRKARASRRGVLFGLVSSLFLLPFGRFKRIERSGFVERGGWILKRSDVE</sequence>
<gene>
    <name evidence="1" type="ORF">SAMN06297251_10752</name>
</gene>
<reference evidence="1 2" key="1">
    <citation type="submission" date="2017-04" db="EMBL/GenBank/DDBJ databases">
        <authorList>
            <person name="Afonso C.L."/>
            <person name="Miller P.J."/>
            <person name="Scott M.A."/>
            <person name="Spackman E."/>
            <person name="Goraichik I."/>
            <person name="Dimitrov K.M."/>
            <person name="Suarez D.L."/>
            <person name="Swayne D.E."/>
        </authorList>
    </citation>
    <scope>NUCLEOTIDE SEQUENCE [LARGE SCALE GENOMIC DNA]</scope>
    <source>
        <strain evidence="1 2">CGMCC 1.10972</strain>
    </source>
</reference>
<accession>A0A1W2BPX0</accession>